<dbReference type="OrthoDB" id="9802264at2"/>
<name>H3KBM6_9BURK</name>
<keyword evidence="7" id="KW-1185">Reference proteome</keyword>
<sequence>MEDWVKIEHLTFGYGRRTILEDVSMRFGRGQVVAIMGGSGMGKTTLLKLIGGLLAPQSGTVTIGGETLDPKDVAKLFRMRRRMGMLFQFGALFTDLSVFENVAFPMREQTDLDEETIRDLVMMKLNAVGLRGAAQLMPSEISGGMARRVALARTIALDPALIMYDEPFAGLDPISMGVTANLIRNLNDVLGATSIIVTHDVAETFAIADYVYMVSSAKIAAEGTPEALRASDDPFVRQFIEGLPDGPVRFHYPAADAAEDFQIGGRR</sequence>
<dbReference type="InterPro" id="IPR017871">
    <property type="entry name" value="ABC_transporter-like_CS"/>
</dbReference>
<accession>H3KBM6</accession>
<dbReference type="SUPFAM" id="SSF52540">
    <property type="entry name" value="P-loop containing nucleoside triphosphate hydrolases"/>
    <property type="match status" value="1"/>
</dbReference>
<keyword evidence="3" id="KW-0547">Nucleotide-binding</keyword>
<evidence type="ECO:0000259" key="5">
    <source>
        <dbReference type="PROSITE" id="PS50893"/>
    </source>
</evidence>
<dbReference type="PROSITE" id="PS50893">
    <property type="entry name" value="ABC_TRANSPORTER_2"/>
    <property type="match status" value="1"/>
</dbReference>
<dbReference type="STRING" id="762967.HMPREF9440_00122"/>
<gene>
    <name evidence="6" type="ORF">HMPREF9440_00122</name>
</gene>
<evidence type="ECO:0000313" key="7">
    <source>
        <dbReference type="Proteomes" id="UP000004956"/>
    </source>
</evidence>
<evidence type="ECO:0000256" key="1">
    <source>
        <dbReference type="ARBA" id="ARBA00022448"/>
    </source>
</evidence>
<dbReference type="PROSITE" id="PS00211">
    <property type="entry name" value="ABC_TRANSPORTER_1"/>
    <property type="match status" value="1"/>
</dbReference>
<dbReference type="RefSeq" id="WP_008540467.1">
    <property type="nucleotide sequence ID" value="NZ_JH604847.1"/>
</dbReference>
<protein>
    <submittedName>
        <fullName evidence="6">Toluene tolerance protein Ttg2A</fullName>
    </submittedName>
</protein>
<dbReference type="InterPro" id="IPR003593">
    <property type="entry name" value="AAA+_ATPase"/>
</dbReference>
<dbReference type="Proteomes" id="UP000004956">
    <property type="component" value="Unassembled WGS sequence"/>
</dbReference>
<evidence type="ECO:0000256" key="2">
    <source>
        <dbReference type="ARBA" id="ARBA00022475"/>
    </source>
</evidence>
<dbReference type="Pfam" id="PF00005">
    <property type="entry name" value="ABC_tran"/>
    <property type="match status" value="1"/>
</dbReference>
<dbReference type="HOGENOM" id="CLU_000604_1_22_4"/>
<evidence type="ECO:0000256" key="4">
    <source>
        <dbReference type="ARBA" id="ARBA00022840"/>
    </source>
</evidence>
<keyword evidence="4" id="KW-0067">ATP-binding</keyword>
<dbReference type="PATRIC" id="fig|762967.3.peg.108"/>
<evidence type="ECO:0000313" key="6">
    <source>
        <dbReference type="EMBL" id="EHY32512.1"/>
    </source>
</evidence>
<dbReference type="AlphaFoldDB" id="H3KBM6"/>
<dbReference type="InterPro" id="IPR027417">
    <property type="entry name" value="P-loop_NTPase"/>
</dbReference>
<dbReference type="Gene3D" id="3.40.50.300">
    <property type="entry name" value="P-loop containing nucleotide triphosphate hydrolases"/>
    <property type="match status" value="1"/>
</dbReference>
<dbReference type="PANTHER" id="PTHR43023">
    <property type="entry name" value="PROTEIN TRIGALACTOSYLDIACYLGLYCEROL 3, CHLOROPLASTIC"/>
    <property type="match status" value="1"/>
</dbReference>
<dbReference type="GO" id="GO:0016887">
    <property type="term" value="F:ATP hydrolysis activity"/>
    <property type="evidence" value="ECO:0007669"/>
    <property type="project" value="InterPro"/>
</dbReference>
<dbReference type="GO" id="GO:0005524">
    <property type="term" value="F:ATP binding"/>
    <property type="evidence" value="ECO:0007669"/>
    <property type="project" value="UniProtKB-KW"/>
</dbReference>
<reference evidence="6 7" key="1">
    <citation type="submission" date="2011-11" db="EMBL/GenBank/DDBJ databases">
        <authorList>
            <person name="Weinstock G."/>
            <person name="Sodergren E."/>
            <person name="Clifton S."/>
            <person name="Fulton L."/>
            <person name="Fulton B."/>
            <person name="Courtney L."/>
            <person name="Fronick C."/>
            <person name="Harrison M."/>
            <person name="Strong C."/>
            <person name="Farmer C."/>
            <person name="Delahaunty K."/>
            <person name="Markovic C."/>
            <person name="Hall O."/>
            <person name="Minx P."/>
            <person name="Tomlinson C."/>
            <person name="Mitreva M."/>
            <person name="Hou S."/>
            <person name="Chen J."/>
            <person name="Wollam A."/>
            <person name="Pepin K.H."/>
            <person name="Johnson M."/>
            <person name="Bhonagiri V."/>
            <person name="Zhang X."/>
            <person name="Suruliraj S."/>
            <person name="Warren W."/>
            <person name="Chinwalla A."/>
            <person name="Mardis E.R."/>
            <person name="Wilson R.K."/>
        </authorList>
    </citation>
    <scope>NUCLEOTIDE SEQUENCE [LARGE SCALE GENOMIC DNA]</scope>
    <source>
        <strain evidence="6 7">YIT 11816</strain>
    </source>
</reference>
<dbReference type="SMART" id="SM00382">
    <property type="entry name" value="AAA"/>
    <property type="match status" value="1"/>
</dbReference>
<keyword evidence="2" id="KW-1003">Cell membrane</keyword>
<keyword evidence="2" id="KW-0472">Membrane</keyword>
<proteinExistence type="predicted"/>
<feature type="domain" description="ABC transporter" evidence="5">
    <location>
        <begin position="5"/>
        <end position="241"/>
    </location>
</feature>
<dbReference type="InterPro" id="IPR003439">
    <property type="entry name" value="ABC_transporter-like_ATP-bd"/>
</dbReference>
<organism evidence="6 7">
    <name type="scientific">Sutterella parvirubra YIT 11816</name>
    <dbReference type="NCBI Taxonomy" id="762967"/>
    <lineage>
        <taxon>Bacteria</taxon>
        <taxon>Pseudomonadati</taxon>
        <taxon>Pseudomonadota</taxon>
        <taxon>Betaproteobacteria</taxon>
        <taxon>Burkholderiales</taxon>
        <taxon>Sutterellaceae</taxon>
        <taxon>Sutterella</taxon>
    </lineage>
</organism>
<comment type="caution">
    <text evidence="6">The sequence shown here is derived from an EMBL/GenBank/DDBJ whole genome shotgun (WGS) entry which is preliminary data.</text>
</comment>
<dbReference type="CDD" id="cd03261">
    <property type="entry name" value="ABC_Org_Solvent_Resistant"/>
    <property type="match status" value="1"/>
</dbReference>
<evidence type="ECO:0000256" key="3">
    <source>
        <dbReference type="ARBA" id="ARBA00022741"/>
    </source>
</evidence>
<keyword evidence="1" id="KW-0813">Transport</keyword>
<dbReference type="EMBL" id="AFBQ01000013">
    <property type="protein sequence ID" value="EHY32512.1"/>
    <property type="molecule type" value="Genomic_DNA"/>
</dbReference>
<dbReference type="PANTHER" id="PTHR43023:SF6">
    <property type="entry name" value="INTERMEMBRANE PHOSPHOLIPID TRANSPORT SYSTEM ATP-BINDING PROTEIN MLAF"/>
    <property type="match status" value="1"/>
</dbReference>